<sequence length="140" mass="16601">MLSILLASFVLAPEAGAGGFDKWRITPESFFDYTRAERYWAELRTRDQLDAAWEPCDAGAYKALQDEFRWRDKEEVEPEFADSPDAEEIRACYDLQQTYWVFDNAWRKCYGDPSHWTERDHLSNIFTKSCDDVPDWRQKK</sequence>
<accession>A0A7W6WBL0</accession>
<dbReference type="EMBL" id="JACIGK010000030">
    <property type="protein sequence ID" value="MBB4267636.1"/>
    <property type="molecule type" value="Genomic_DNA"/>
</dbReference>
<protein>
    <submittedName>
        <fullName evidence="1">Uncharacterized protein</fullName>
    </submittedName>
</protein>
<organism evidence="1 2">
    <name type="scientific">Roseospira visakhapatnamensis</name>
    <dbReference type="NCBI Taxonomy" id="390880"/>
    <lineage>
        <taxon>Bacteria</taxon>
        <taxon>Pseudomonadati</taxon>
        <taxon>Pseudomonadota</taxon>
        <taxon>Alphaproteobacteria</taxon>
        <taxon>Rhodospirillales</taxon>
        <taxon>Rhodospirillaceae</taxon>
        <taxon>Roseospira</taxon>
    </lineage>
</organism>
<dbReference type="AlphaFoldDB" id="A0A7W6WBL0"/>
<keyword evidence="2" id="KW-1185">Reference proteome</keyword>
<name>A0A7W6WBL0_9PROT</name>
<dbReference type="Proteomes" id="UP000554286">
    <property type="component" value="Unassembled WGS sequence"/>
</dbReference>
<gene>
    <name evidence="1" type="ORF">GGD89_003283</name>
</gene>
<evidence type="ECO:0000313" key="2">
    <source>
        <dbReference type="Proteomes" id="UP000554286"/>
    </source>
</evidence>
<evidence type="ECO:0000313" key="1">
    <source>
        <dbReference type="EMBL" id="MBB4267636.1"/>
    </source>
</evidence>
<comment type="caution">
    <text evidence="1">The sequence shown here is derived from an EMBL/GenBank/DDBJ whole genome shotgun (WGS) entry which is preliminary data.</text>
</comment>
<dbReference type="RefSeq" id="WP_184047347.1">
    <property type="nucleotide sequence ID" value="NZ_JACIGK010000030.1"/>
</dbReference>
<proteinExistence type="predicted"/>
<reference evidence="1 2" key="1">
    <citation type="submission" date="2020-08" db="EMBL/GenBank/DDBJ databases">
        <title>Genome sequencing of Purple Non-Sulfur Bacteria from various extreme environments.</title>
        <authorList>
            <person name="Mayer M."/>
        </authorList>
    </citation>
    <scope>NUCLEOTIDE SEQUENCE [LARGE SCALE GENOMIC DNA]</scope>
    <source>
        <strain evidence="1 2">JA131</strain>
    </source>
</reference>